<protein>
    <submittedName>
        <fullName evidence="3">Uncharacterized protein</fullName>
    </submittedName>
</protein>
<feature type="compositionally biased region" description="Basic and acidic residues" evidence="1">
    <location>
        <begin position="50"/>
        <end position="60"/>
    </location>
</feature>
<evidence type="ECO:0000313" key="2">
    <source>
        <dbReference type="Proteomes" id="UP000887565"/>
    </source>
</evidence>
<dbReference type="WBParaSite" id="nRc.2.0.1.t22200-RA">
    <property type="protein sequence ID" value="nRc.2.0.1.t22200-RA"/>
    <property type="gene ID" value="nRc.2.0.1.g22200"/>
</dbReference>
<reference evidence="3" key="1">
    <citation type="submission" date="2022-11" db="UniProtKB">
        <authorList>
            <consortium name="WormBaseParasite"/>
        </authorList>
    </citation>
    <scope>IDENTIFICATION</scope>
</reference>
<name>A0A915J7T4_ROMCU</name>
<evidence type="ECO:0000256" key="1">
    <source>
        <dbReference type="SAM" id="MobiDB-lite"/>
    </source>
</evidence>
<organism evidence="2 3">
    <name type="scientific">Romanomermis culicivorax</name>
    <name type="common">Nematode worm</name>
    <dbReference type="NCBI Taxonomy" id="13658"/>
    <lineage>
        <taxon>Eukaryota</taxon>
        <taxon>Metazoa</taxon>
        <taxon>Ecdysozoa</taxon>
        <taxon>Nematoda</taxon>
        <taxon>Enoplea</taxon>
        <taxon>Dorylaimia</taxon>
        <taxon>Mermithida</taxon>
        <taxon>Mermithoidea</taxon>
        <taxon>Mermithidae</taxon>
        <taxon>Romanomermis</taxon>
    </lineage>
</organism>
<feature type="compositionally biased region" description="Low complexity" evidence="1">
    <location>
        <begin position="27"/>
        <end position="42"/>
    </location>
</feature>
<evidence type="ECO:0000313" key="3">
    <source>
        <dbReference type="WBParaSite" id="nRc.2.0.1.t22200-RA"/>
    </source>
</evidence>
<sequence length="125" mass="13880">MYDEAETLDYDDSPTLTPKLGMGRLASQSLDSSPSQSLDSSPPRMPLSFRSKDDETEKVGQKENYAPQLEMAKYINGPSNKVVSLANFHIPKISRPFRAPLLEPGSLEPDVAAFPKEVRPKPIFE</sequence>
<keyword evidence="2" id="KW-1185">Reference proteome</keyword>
<feature type="region of interest" description="Disordered" evidence="1">
    <location>
        <begin position="1"/>
        <end position="60"/>
    </location>
</feature>
<accession>A0A915J7T4</accession>
<feature type="compositionally biased region" description="Acidic residues" evidence="1">
    <location>
        <begin position="1"/>
        <end position="12"/>
    </location>
</feature>
<proteinExistence type="predicted"/>
<dbReference type="Proteomes" id="UP000887565">
    <property type="component" value="Unplaced"/>
</dbReference>
<dbReference type="AlphaFoldDB" id="A0A915J7T4"/>